<dbReference type="InterPro" id="IPR035437">
    <property type="entry name" value="SNase_OB-fold_sf"/>
</dbReference>
<dbReference type="RefSeq" id="WP_039232356.1">
    <property type="nucleotide sequence ID" value="NZ_JWIR02000012.1"/>
</dbReference>
<accession>A0A0F5HZH3</accession>
<dbReference type="OrthoDB" id="4376109at2"/>
<feature type="compositionally biased region" description="Acidic residues" evidence="4">
    <location>
        <begin position="68"/>
        <end position="78"/>
    </location>
</feature>
<sequence>MTNFVKGCLGCLGIICILALLIGGCTAIFQDDSTETDKELSRENSSKQNQPDRADQPEEEPALSSDSPEPEQEEEEPESSPSNDRMTATVASITDGDTIKVNMNGREETIRFILVDTPETKHPRTGVQPFGPEASAFTEQQLSGKEVQIEPGIEERDRYGRLLAYIYVDGQMFNKRLLKEGLARVDVYPPNTKYLDEFQEIQSAAQQKQIGIWSIENYVTEDGYNTEQAEETPKQEADTASDPAPAPASPAESYKNCTELRSVYPDGVPADHPAYNSKHDRDNDRWACES</sequence>
<evidence type="ECO:0000259" key="5">
    <source>
        <dbReference type="PROSITE" id="PS50830"/>
    </source>
</evidence>
<gene>
    <name evidence="6" type="ORF">QY95_00377</name>
</gene>
<evidence type="ECO:0000313" key="7">
    <source>
        <dbReference type="Proteomes" id="UP000031563"/>
    </source>
</evidence>
<comment type="caution">
    <text evidence="6">The sequence shown here is derived from an EMBL/GenBank/DDBJ whole genome shotgun (WGS) entry which is preliminary data.</text>
</comment>
<dbReference type="SMART" id="SM00894">
    <property type="entry name" value="Excalibur"/>
    <property type="match status" value="1"/>
</dbReference>
<dbReference type="STRING" id="1221996.QY95_00377"/>
<dbReference type="EMBL" id="JWIR02000012">
    <property type="protein sequence ID" value="KKB42528.1"/>
    <property type="molecule type" value="Genomic_DNA"/>
</dbReference>
<feature type="region of interest" description="Disordered" evidence="4">
    <location>
        <begin position="223"/>
        <end position="290"/>
    </location>
</feature>
<proteinExistence type="predicted"/>
<protein>
    <submittedName>
        <fullName evidence="6">Phage-encoded chromosome degrading nuclease YokF</fullName>
    </submittedName>
</protein>
<dbReference type="Gene3D" id="2.40.50.90">
    <property type="match status" value="1"/>
</dbReference>
<name>A0A0F5IAR8_BACTR</name>
<dbReference type="PROSITE" id="PS50830">
    <property type="entry name" value="TNASE_3"/>
    <property type="match status" value="1"/>
</dbReference>
<evidence type="ECO:0000256" key="4">
    <source>
        <dbReference type="SAM" id="MobiDB-lite"/>
    </source>
</evidence>
<keyword evidence="1" id="KW-0540">Nuclease</keyword>
<keyword evidence="2" id="KW-0255">Endonuclease</keyword>
<keyword evidence="3" id="KW-0378">Hydrolase</keyword>
<dbReference type="InterPro" id="IPR002071">
    <property type="entry name" value="Thermonucl_AS"/>
</dbReference>
<feature type="domain" description="TNase-like" evidence="5">
    <location>
        <begin position="84"/>
        <end position="215"/>
    </location>
</feature>
<accession>A0A0F5IAR8</accession>
<feature type="compositionally biased region" description="Basic and acidic residues" evidence="4">
    <location>
        <begin position="277"/>
        <end position="290"/>
    </location>
</feature>
<dbReference type="InterPro" id="IPR008613">
    <property type="entry name" value="Excalibur_Ca-bd_domain"/>
</dbReference>
<evidence type="ECO:0000256" key="2">
    <source>
        <dbReference type="ARBA" id="ARBA00022759"/>
    </source>
</evidence>
<evidence type="ECO:0000256" key="3">
    <source>
        <dbReference type="ARBA" id="ARBA00022801"/>
    </source>
</evidence>
<dbReference type="GO" id="GO:0003676">
    <property type="term" value="F:nucleic acid binding"/>
    <property type="evidence" value="ECO:0007669"/>
    <property type="project" value="InterPro"/>
</dbReference>
<reference evidence="6" key="1">
    <citation type="submission" date="2015-02" db="EMBL/GenBank/DDBJ databases">
        <title>Genome Assembly of Bacillaceae bacterium MTCC 8252.</title>
        <authorList>
            <person name="Verma A."/>
            <person name="Khatri I."/>
            <person name="Mual P."/>
            <person name="Subramanian S."/>
            <person name="Krishnamurthi S."/>
        </authorList>
    </citation>
    <scope>NUCLEOTIDE SEQUENCE [LARGE SCALE GENOMIC DNA]</scope>
    <source>
        <strain evidence="6">MTCC 8252</strain>
    </source>
</reference>
<dbReference type="PANTHER" id="PTHR12302">
    <property type="entry name" value="EBNA2 BINDING PROTEIN P100"/>
    <property type="match status" value="1"/>
</dbReference>
<dbReference type="GO" id="GO:0016787">
    <property type="term" value="F:hydrolase activity"/>
    <property type="evidence" value="ECO:0007669"/>
    <property type="project" value="UniProtKB-KW"/>
</dbReference>
<dbReference type="PANTHER" id="PTHR12302:SF3">
    <property type="entry name" value="SERINE_THREONINE-PROTEIN KINASE 31"/>
    <property type="match status" value="1"/>
</dbReference>
<keyword evidence="7" id="KW-1185">Reference proteome</keyword>
<dbReference type="Pfam" id="PF00565">
    <property type="entry name" value="SNase"/>
    <property type="match status" value="1"/>
</dbReference>
<dbReference type="SUPFAM" id="SSF50199">
    <property type="entry name" value="Staphylococcal nuclease"/>
    <property type="match status" value="1"/>
</dbReference>
<organism evidence="6 7">
    <name type="scientific">Bacillus thermotolerans</name>
    <name type="common">Quasibacillus thermotolerans</name>
    <dbReference type="NCBI Taxonomy" id="1221996"/>
    <lineage>
        <taxon>Bacteria</taxon>
        <taxon>Bacillati</taxon>
        <taxon>Bacillota</taxon>
        <taxon>Bacilli</taxon>
        <taxon>Bacillales</taxon>
        <taxon>Bacillaceae</taxon>
        <taxon>Bacillus</taxon>
    </lineage>
</organism>
<evidence type="ECO:0000256" key="1">
    <source>
        <dbReference type="ARBA" id="ARBA00022722"/>
    </source>
</evidence>
<feature type="compositionally biased region" description="Basic and acidic residues" evidence="4">
    <location>
        <begin position="35"/>
        <end position="56"/>
    </location>
</feature>
<dbReference type="SMART" id="SM00318">
    <property type="entry name" value="SNc"/>
    <property type="match status" value="1"/>
</dbReference>
<dbReference type="GO" id="GO:0004519">
    <property type="term" value="F:endonuclease activity"/>
    <property type="evidence" value="ECO:0007669"/>
    <property type="project" value="UniProtKB-KW"/>
</dbReference>
<dbReference type="Pfam" id="PF05901">
    <property type="entry name" value="Excalibur"/>
    <property type="match status" value="1"/>
</dbReference>
<evidence type="ECO:0000313" key="6">
    <source>
        <dbReference type="EMBL" id="KKB42528.1"/>
    </source>
</evidence>
<dbReference type="Proteomes" id="UP000031563">
    <property type="component" value="Unassembled WGS sequence"/>
</dbReference>
<dbReference type="InterPro" id="IPR016071">
    <property type="entry name" value="Staphylococal_nuclease_OB-fold"/>
</dbReference>
<dbReference type="PROSITE" id="PS51257">
    <property type="entry name" value="PROKAR_LIPOPROTEIN"/>
    <property type="match status" value="1"/>
</dbReference>
<dbReference type="PROSITE" id="PS01284">
    <property type="entry name" value="TNASE_2"/>
    <property type="match status" value="1"/>
</dbReference>
<dbReference type="CDD" id="cd00175">
    <property type="entry name" value="SNc"/>
    <property type="match status" value="1"/>
</dbReference>
<dbReference type="AlphaFoldDB" id="A0A0F5IAR8"/>
<feature type="region of interest" description="Disordered" evidence="4">
    <location>
        <begin position="33"/>
        <end position="86"/>
    </location>
</feature>